<dbReference type="KEGG" id="ssl:SS1G_02137"/>
<dbReference type="EMBL" id="CH476623">
    <property type="protein sequence ID" value="EDN99285.1"/>
    <property type="molecule type" value="Genomic_DNA"/>
</dbReference>
<protein>
    <submittedName>
        <fullName evidence="1">Uncharacterized protein</fullName>
    </submittedName>
</protein>
<dbReference type="Proteomes" id="UP000001312">
    <property type="component" value="Unassembled WGS sequence"/>
</dbReference>
<evidence type="ECO:0000313" key="1">
    <source>
        <dbReference type="EMBL" id="EDN99285.1"/>
    </source>
</evidence>
<dbReference type="AlphaFoldDB" id="A7EA07"/>
<gene>
    <name evidence="1" type="ORF">SS1G_02137</name>
</gene>
<dbReference type="GeneID" id="5492960"/>
<dbReference type="RefSeq" id="XP_001595923.1">
    <property type="nucleotide sequence ID" value="XM_001595873.1"/>
</dbReference>
<proteinExistence type="predicted"/>
<dbReference type="HOGENOM" id="CLU_1390970_0_0_1"/>
<dbReference type="InParanoid" id="A7EA07"/>
<keyword evidence="2" id="KW-1185">Reference proteome</keyword>
<organism evidence="1 2">
    <name type="scientific">Sclerotinia sclerotiorum (strain ATCC 18683 / 1980 / Ss-1)</name>
    <name type="common">White mold</name>
    <name type="synonym">Whetzelinia sclerotiorum</name>
    <dbReference type="NCBI Taxonomy" id="665079"/>
    <lineage>
        <taxon>Eukaryota</taxon>
        <taxon>Fungi</taxon>
        <taxon>Dikarya</taxon>
        <taxon>Ascomycota</taxon>
        <taxon>Pezizomycotina</taxon>
        <taxon>Leotiomycetes</taxon>
        <taxon>Helotiales</taxon>
        <taxon>Sclerotiniaceae</taxon>
        <taxon>Sclerotinia</taxon>
    </lineage>
</organism>
<evidence type="ECO:0000313" key="2">
    <source>
        <dbReference type="Proteomes" id="UP000001312"/>
    </source>
</evidence>
<name>A7EA07_SCLS1</name>
<sequence>MIMEDCGDFSGYLSRLLWICCGFSLGVVSSGPEIVTKEIVSYSSAAFETLRTVEGLPTMNCQNYAEDDGAIFPTVNAWKSQGTRFHVDSCSIRRIPKTGVAGRGQSQVADTSVYMIHVQARPSGKMCLILDSSMPLVLRETVTTITLLGEAYLHVIIRREGIKGAKADLVDLNIYLNVSRHEESSQIKLLKSLDVH</sequence>
<accession>A7EA07</accession>
<reference evidence="2" key="1">
    <citation type="journal article" date="2011" name="PLoS Genet.">
        <title>Genomic analysis of the necrotrophic fungal pathogens Sclerotinia sclerotiorum and Botrytis cinerea.</title>
        <authorList>
            <person name="Amselem J."/>
            <person name="Cuomo C.A."/>
            <person name="van Kan J.A."/>
            <person name="Viaud M."/>
            <person name="Benito E.P."/>
            <person name="Couloux A."/>
            <person name="Coutinho P.M."/>
            <person name="de Vries R.P."/>
            <person name="Dyer P.S."/>
            <person name="Fillinger S."/>
            <person name="Fournier E."/>
            <person name="Gout L."/>
            <person name="Hahn M."/>
            <person name="Kohn L."/>
            <person name="Lapalu N."/>
            <person name="Plummer K.M."/>
            <person name="Pradier J.M."/>
            <person name="Quevillon E."/>
            <person name="Sharon A."/>
            <person name="Simon A."/>
            <person name="ten Have A."/>
            <person name="Tudzynski B."/>
            <person name="Tudzynski P."/>
            <person name="Wincker P."/>
            <person name="Andrew M."/>
            <person name="Anthouard V."/>
            <person name="Beever R.E."/>
            <person name="Beffa R."/>
            <person name="Benoit I."/>
            <person name="Bouzid O."/>
            <person name="Brault B."/>
            <person name="Chen Z."/>
            <person name="Choquer M."/>
            <person name="Collemare J."/>
            <person name="Cotton P."/>
            <person name="Danchin E.G."/>
            <person name="Da Silva C."/>
            <person name="Gautier A."/>
            <person name="Giraud C."/>
            <person name="Giraud T."/>
            <person name="Gonzalez C."/>
            <person name="Grossetete S."/>
            <person name="Guldener U."/>
            <person name="Henrissat B."/>
            <person name="Howlett B.J."/>
            <person name="Kodira C."/>
            <person name="Kretschmer M."/>
            <person name="Lappartient A."/>
            <person name="Leroch M."/>
            <person name="Levis C."/>
            <person name="Mauceli E."/>
            <person name="Neuveglise C."/>
            <person name="Oeser B."/>
            <person name="Pearson M."/>
            <person name="Poulain J."/>
            <person name="Poussereau N."/>
            <person name="Quesneville H."/>
            <person name="Rascle C."/>
            <person name="Schumacher J."/>
            <person name="Segurens B."/>
            <person name="Sexton A."/>
            <person name="Silva E."/>
            <person name="Sirven C."/>
            <person name="Soanes D.M."/>
            <person name="Talbot N.J."/>
            <person name="Templeton M."/>
            <person name="Yandava C."/>
            <person name="Yarden O."/>
            <person name="Zeng Q."/>
            <person name="Rollins J.A."/>
            <person name="Lebrun M.H."/>
            <person name="Dickman M."/>
        </authorList>
    </citation>
    <scope>NUCLEOTIDE SEQUENCE [LARGE SCALE GENOMIC DNA]</scope>
    <source>
        <strain evidence="2">ATCC 18683 / 1980 / Ss-1</strain>
    </source>
</reference>